<organism evidence="3">
    <name type="scientific">Proboscia inermis</name>
    <dbReference type="NCBI Taxonomy" id="420281"/>
    <lineage>
        <taxon>Eukaryota</taxon>
        <taxon>Sar</taxon>
        <taxon>Stramenopiles</taxon>
        <taxon>Ochrophyta</taxon>
        <taxon>Bacillariophyta</taxon>
        <taxon>Coscinodiscophyceae</taxon>
        <taxon>Rhizosoleniophycidae</taxon>
        <taxon>Rhizosoleniales</taxon>
        <taxon>Rhizosoleniaceae</taxon>
        <taxon>Proboscia</taxon>
    </lineage>
</organism>
<name>A0A7S0GLZ9_9STRA</name>
<dbReference type="Gene3D" id="3.60.10.10">
    <property type="entry name" value="Endonuclease/exonuclease/phosphatase"/>
    <property type="match status" value="1"/>
</dbReference>
<reference evidence="3" key="1">
    <citation type="submission" date="2021-01" db="EMBL/GenBank/DDBJ databases">
        <authorList>
            <person name="Corre E."/>
            <person name="Pelletier E."/>
            <person name="Niang G."/>
            <person name="Scheremetjew M."/>
            <person name="Finn R."/>
            <person name="Kale V."/>
            <person name="Holt S."/>
            <person name="Cochrane G."/>
            <person name="Meng A."/>
            <person name="Brown T."/>
            <person name="Cohen L."/>
        </authorList>
    </citation>
    <scope>NUCLEOTIDE SEQUENCE</scope>
    <source>
        <strain evidence="3">CCAP1064/1</strain>
    </source>
</reference>
<evidence type="ECO:0000313" key="3">
    <source>
        <dbReference type="EMBL" id="CAD8428080.1"/>
    </source>
</evidence>
<dbReference type="SUPFAM" id="SSF56219">
    <property type="entry name" value="DNase I-like"/>
    <property type="match status" value="1"/>
</dbReference>
<accession>A0A7S0GLZ9</accession>
<dbReference type="AlphaFoldDB" id="A0A7S0GLZ9"/>
<sequence>MNFAVDEINKGKRFDDDQCCNEVVTFVVGDFNTQPNSTSFVLMEKEGFVDLRHLLSPESSAFDNSNVTTTDWYGSPDTMIDYIWLFQNNNTNNRHHSKSLINPGSHSTATNTNTNRNQFHYDNSGGDVKSYHLGKIPIVVTNVYHLSLRTHGNIDKNNTKMSNQQERVEKLPTTQQHSNSSLQFPSLISLSAPVAINEKTVAEQNHLNTASDHMMIVMDVKWKTTTPSASTTRQAPL</sequence>
<evidence type="ECO:0000256" key="1">
    <source>
        <dbReference type="SAM" id="MobiDB-lite"/>
    </source>
</evidence>
<gene>
    <name evidence="3" type="ORF">PINE0816_LOCUS24250</name>
</gene>
<dbReference type="InterPro" id="IPR005135">
    <property type="entry name" value="Endo/exonuclease/phosphatase"/>
</dbReference>
<feature type="domain" description="Endonuclease/exonuclease/phosphatase" evidence="2">
    <location>
        <begin position="24"/>
        <end position="85"/>
    </location>
</feature>
<dbReference type="GO" id="GO:0003824">
    <property type="term" value="F:catalytic activity"/>
    <property type="evidence" value="ECO:0007669"/>
    <property type="project" value="InterPro"/>
</dbReference>
<protein>
    <recommendedName>
        <fullName evidence="2">Endonuclease/exonuclease/phosphatase domain-containing protein</fullName>
    </recommendedName>
</protein>
<dbReference type="InterPro" id="IPR036691">
    <property type="entry name" value="Endo/exonu/phosph_ase_sf"/>
</dbReference>
<dbReference type="EMBL" id="HBEL01052973">
    <property type="protein sequence ID" value="CAD8428080.1"/>
    <property type="molecule type" value="Transcribed_RNA"/>
</dbReference>
<feature type="region of interest" description="Disordered" evidence="1">
    <location>
        <begin position="95"/>
        <end position="123"/>
    </location>
</feature>
<feature type="compositionally biased region" description="Polar residues" evidence="1">
    <location>
        <begin position="99"/>
        <end position="121"/>
    </location>
</feature>
<proteinExistence type="predicted"/>
<dbReference type="Pfam" id="PF03372">
    <property type="entry name" value="Exo_endo_phos"/>
    <property type="match status" value="1"/>
</dbReference>
<evidence type="ECO:0000259" key="2">
    <source>
        <dbReference type="Pfam" id="PF03372"/>
    </source>
</evidence>